<keyword evidence="6" id="KW-0238">DNA-binding</keyword>
<dbReference type="PANTHER" id="PTHR11070:SF2">
    <property type="entry name" value="ATP-DEPENDENT DNA HELICASE SRS2"/>
    <property type="match status" value="1"/>
</dbReference>
<feature type="domain" description="UvrD-like helicase ATP-binding" evidence="13">
    <location>
        <begin position="13"/>
        <end position="290"/>
    </location>
</feature>
<dbReference type="GO" id="GO:0005524">
    <property type="term" value="F:ATP binding"/>
    <property type="evidence" value="ECO:0007669"/>
    <property type="project" value="UniProtKB-UniRule"/>
</dbReference>
<comment type="caution">
    <text evidence="14">The sequence shown here is derived from an EMBL/GenBank/DDBJ whole genome shotgun (WGS) entry which is preliminary data.</text>
</comment>
<reference evidence="14 15" key="1">
    <citation type="journal article" date="2019" name="J. Gen. Appl. Microbiol.">
        <title>Aerobic degradation of cis-dichloroethene by the marine bacterium Marinobacter salsuginis strain 5N-3.</title>
        <authorList>
            <person name="Inoue Y."/>
            <person name="Fukunaga Y."/>
            <person name="Katsumata H."/>
            <person name="Ohji S."/>
            <person name="Hosoyama A."/>
            <person name="Mori K."/>
            <person name="Ando K."/>
        </authorList>
    </citation>
    <scope>NUCLEOTIDE SEQUENCE [LARGE SCALE GENOMIC DNA]</scope>
    <source>
        <strain evidence="14 15">NBRC 109114</strain>
    </source>
</reference>
<dbReference type="EC" id="5.6.2.4" evidence="9"/>
<evidence type="ECO:0000256" key="12">
    <source>
        <dbReference type="PROSITE-ProRule" id="PRU00560"/>
    </source>
</evidence>
<dbReference type="GO" id="GO:0003677">
    <property type="term" value="F:DNA binding"/>
    <property type="evidence" value="ECO:0007669"/>
    <property type="project" value="UniProtKB-KW"/>
</dbReference>
<evidence type="ECO:0000256" key="2">
    <source>
        <dbReference type="ARBA" id="ARBA00022741"/>
    </source>
</evidence>
<dbReference type="PROSITE" id="PS51198">
    <property type="entry name" value="UVRD_HELICASE_ATP_BIND"/>
    <property type="match status" value="1"/>
</dbReference>
<keyword evidence="7" id="KW-0413">Isomerase</keyword>
<evidence type="ECO:0000256" key="10">
    <source>
        <dbReference type="ARBA" id="ARBA00034923"/>
    </source>
</evidence>
<comment type="catalytic activity">
    <reaction evidence="8">
        <text>Couples ATP hydrolysis with the unwinding of duplex DNA by translocating in the 3'-5' direction.</text>
        <dbReference type="EC" id="5.6.2.4"/>
    </reaction>
</comment>
<organism evidence="14 15">
    <name type="scientific">Marinobacter salsuginis</name>
    <dbReference type="NCBI Taxonomy" id="418719"/>
    <lineage>
        <taxon>Bacteria</taxon>
        <taxon>Pseudomonadati</taxon>
        <taxon>Pseudomonadota</taxon>
        <taxon>Gammaproteobacteria</taxon>
        <taxon>Pseudomonadales</taxon>
        <taxon>Marinobacteraceae</taxon>
        <taxon>Marinobacter</taxon>
    </lineage>
</organism>
<dbReference type="GO" id="GO:0016887">
    <property type="term" value="F:ATP hydrolysis activity"/>
    <property type="evidence" value="ECO:0007669"/>
    <property type="project" value="RHEA"/>
</dbReference>
<evidence type="ECO:0000256" key="9">
    <source>
        <dbReference type="ARBA" id="ARBA00034808"/>
    </source>
</evidence>
<protein>
    <recommendedName>
        <fullName evidence="9">DNA 3'-5' helicase</fullName>
        <ecNumber evidence="9">5.6.2.4</ecNumber>
    </recommendedName>
    <alternativeName>
        <fullName evidence="10">DNA 3'-5' helicase II</fullName>
    </alternativeName>
</protein>
<evidence type="ECO:0000313" key="15">
    <source>
        <dbReference type="Proteomes" id="UP000387223"/>
    </source>
</evidence>
<dbReference type="AlphaFoldDB" id="A0A5M3Q5L7"/>
<dbReference type="InterPro" id="IPR000212">
    <property type="entry name" value="DNA_helicase_UvrD/REP"/>
</dbReference>
<dbReference type="InterPro" id="IPR013986">
    <property type="entry name" value="DExx_box_DNA_helicase_dom_sf"/>
</dbReference>
<evidence type="ECO:0000256" key="5">
    <source>
        <dbReference type="ARBA" id="ARBA00022840"/>
    </source>
</evidence>
<proteinExistence type="inferred from homology"/>
<evidence type="ECO:0000259" key="13">
    <source>
        <dbReference type="PROSITE" id="PS51198"/>
    </source>
</evidence>
<dbReference type="CDD" id="cd17932">
    <property type="entry name" value="DEXQc_UvrD"/>
    <property type="match status" value="1"/>
</dbReference>
<keyword evidence="3 12" id="KW-0378">Hydrolase</keyword>
<evidence type="ECO:0000256" key="1">
    <source>
        <dbReference type="ARBA" id="ARBA00009922"/>
    </source>
</evidence>
<dbReference type="InterPro" id="IPR014016">
    <property type="entry name" value="UvrD-like_ATP-bd"/>
</dbReference>
<dbReference type="InterPro" id="IPR014017">
    <property type="entry name" value="DNA_helicase_UvrD-like_C"/>
</dbReference>
<comment type="catalytic activity">
    <reaction evidence="11">
        <text>ATP + H2O = ADP + phosphate + H(+)</text>
        <dbReference type="Rhea" id="RHEA:13065"/>
        <dbReference type="ChEBI" id="CHEBI:15377"/>
        <dbReference type="ChEBI" id="CHEBI:15378"/>
        <dbReference type="ChEBI" id="CHEBI:30616"/>
        <dbReference type="ChEBI" id="CHEBI:43474"/>
        <dbReference type="ChEBI" id="CHEBI:456216"/>
        <dbReference type="EC" id="5.6.2.4"/>
    </reaction>
</comment>
<comment type="similarity">
    <text evidence="1">Belongs to the helicase family. UvrD subfamily.</text>
</comment>
<evidence type="ECO:0000256" key="6">
    <source>
        <dbReference type="ARBA" id="ARBA00023125"/>
    </source>
</evidence>
<gene>
    <name evidence="14" type="ORF">MSSD14B_40290</name>
</gene>
<evidence type="ECO:0000313" key="14">
    <source>
        <dbReference type="EMBL" id="GBO90361.1"/>
    </source>
</evidence>
<dbReference type="SUPFAM" id="SSF52540">
    <property type="entry name" value="P-loop containing nucleoside triphosphate hydrolases"/>
    <property type="match status" value="1"/>
</dbReference>
<evidence type="ECO:0000256" key="8">
    <source>
        <dbReference type="ARBA" id="ARBA00034617"/>
    </source>
</evidence>
<evidence type="ECO:0000256" key="4">
    <source>
        <dbReference type="ARBA" id="ARBA00022806"/>
    </source>
</evidence>
<dbReference type="Pfam" id="PF00580">
    <property type="entry name" value="UvrD-helicase"/>
    <property type="match status" value="1"/>
</dbReference>
<dbReference type="Gene3D" id="1.10.486.10">
    <property type="entry name" value="PCRA, domain 4"/>
    <property type="match status" value="1"/>
</dbReference>
<dbReference type="GO" id="GO:0043138">
    <property type="term" value="F:3'-5' DNA helicase activity"/>
    <property type="evidence" value="ECO:0007669"/>
    <property type="project" value="UniProtKB-EC"/>
</dbReference>
<dbReference type="EMBL" id="BGZI01000040">
    <property type="protein sequence ID" value="GBO90361.1"/>
    <property type="molecule type" value="Genomic_DNA"/>
</dbReference>
<evidence type="ECO:0000256" key="3">
    <source>
        <dbReference type="ARBA" id="ARBA00022801"/>
    </source>
</evidence>
<dbReference type="GO" id="GO:0000725">
    <property type="term" value="P:recombinational repair"/>
    <property type="evidence" value="ECO:0007669"/>
    <property type="project" value="TreeGrafter"/>
</dbReference>
<feature type="binding site" evidence="12">
    <location>
        <begin position="34"/>
        <end position="41"/>
    </location>
    <ligand>
        <name>ATP</name>
        <dbReference type="ChEBI" id="CHEBI:30616"/>
    </ligand>
</feature>
<keyword evidence="5 12" id="KW-0067">ATP-binding</keyword>
<dbReference type="Proteomes" id="UP000387223">
    <property type="component" value="Unassembled WGS sequence"/>
</dbReference>
<dbReference type="RefSeq" id="WP_136629379.1">
    <property type="nucleotide sequence ID" value="NZ_BGZI01000040.1"/>
</dbReference>
<name>A0A5M3Q5L7_9GAMM</name>
<dbReference type="Gene3D" id="3.40.50.300">
    <property type="entry name" value="P-loop containing nucleotide triphosphate hydrolases"/>
    <property type="match status" value="2"/>
</dbReference>
<keyword evidence="4 12" id="KW-0347">Helicase</keyword>
<sequence>MPDQSSYIRAASELKKNQKQWDAYDSEGHCVVIAGPGSGKTKTLTTKLARILSEDVKEPRGVACITYNNECAKELEDRLSLLGVEPSKRVFIGTIHSFSLTQIILPYAKVAGLELPAEFRVATSGESRQAFSVAVSNTLGNVDNLNSLESQVGHYRRTIPNRDEPAWRERNPRLAALSEAFESELRSRGLIDFDDMPLLALKALRRNPWLQKAVLAKYPVLVVDEYQDLGVALHRMVMGLCFRTGVRLFAVGDVDQSIYGFTGARPDLLRKLSERADVETIRLSLNYRCGTKIVNASEMALGEERNYQGVEDGPEGRVFFQPMEGNYEQQAARLLNEIVPQALDRNPQYDYRDVAILYPAAWIGDAVASASQAADISVVRADRNAIYPRSSRLMQWLELCSKWCCGGWSSGKPRFYSIVRQGERLFAENIQTGEQSYEFHNRLIDTLWSHRDAAISFHEWITALNHNVINSFADGCTALRDDLGVLTAFASRAAPEGDLAEMLLGEFAGAGEFLNRLTLTTLHSAKGKEFGLVFMFGMDEGRLPFSNSTQTQLAEARRLFYVGMTRAKREVHFIHTAGRSSRFVNELNQRLDDAQ</sequence>
<evidence type="ECO:0000256" key="11">
    <source>
        <dbReference type="ARBA" id="ARBA00048988"/>
    </source>
</evidence>
<dbReference type="InterPro" id="IPR027417">
    <property type="entry name" value="P-loop_NTPase"/>
</dbReference>
<dbReference type="Gene3D" id="1.10.10.160">
    <property type="match status" value="1"/>
</dbReference>
<dbReference type="Pfam" id="PF13361">
    <property type="entry name" value="UvrD_C"/>
    <property type="match status" value="1"/>
</dbReference>
<evidence type="ECO:0000256" key="7">
    <source>
        <dbReference type="ARBA" id="ARBA00023235"/>
    </source>
</evidence>
<accession>A0A5M3Q5L7</accession>
<keyword evidence="2 12" id="KW-0547">Nucleotide-binding</keyword>
<dbReference type="PANTHER" id="PTHR11070">
    <property type="entry name" value="UVRD / RECB / PCRA DNA HELICASE FAMILY MEMBER"/>
    <property type="match status" value="1"/>
</dbReference>